<dbReference type="Pfam" id="PF00496">
    <property type="entry name" value="SBP_bac_5"/>
    <property type="match status" value="1"/>
</dbReference>
<evidence type="ECO:0000256" key="1">
    <source>
        <dbReference type="ARBA" id="ARBA00004418"/>
    </source>
</evidence>
<evidence type="ECO:0000313" key="5">
    <source>
        <dbReference type="EMBL" id="KQK28675.1"/>
    </source>
</evidence>
<evidence type="ECO:0000256" key="2">
    <source>
        <dbReference type="ARBA" id="ARBA00005695"/>
    </source>
</evidence>
<dbReference type="Proteomes" id="UP000190130">
    <property type="component" value="Unassembled WGS sequence"/>
</dbReference>
<dbReference type="SUPFAM" id="SSF53850">
    <property type="entry name" value="Periplasmic binding protein-like II"/>
    <property type="match status" value="1"/>
</dbReference>
<dbReference type="InterPro" id="IPR006311">
    <property type="entry name" value="TAT_signal"/>
</dbReference>
<dbReference type="EMBL" id="FUYX01000006">
    <property type="protein sequence ID" value="SKB85009.1"/>
    <property type="molecule type" value="Genomic_DNA"/>
</dbReference>
<dbReference type="GO" id="GO:0030288">
    <property type="term" value="C:outer membrane-bounded periplasmic space"/>
    <property type="evidence" value="ECO:0007669"/>
    <property type="project" value="UniProtKB-ARBA"/>
</dbReference>
<dbReference type="RefSeq" id="WP_055730023.1">
    <property type="nucleotide sequence ID" value="NZ_FUYX01000006.1"/>
</dbReference>
<evidence type="ECO:0000256" key="3">
    <source>
        <dbReference type="ARBA" id="ARBA00022729"/>
    </source>
</evidence>
<accession>A0A0Q3KFT7</accession>
<protein>
    <submittedName>
        <fullName evidence="6">Peptide/nickel transport system substrate-binding protein</fullName>
    </submittedName>
</protein>
<evidence type="ECO:0000259" key="4">
    <source>
        <dbReference type="Pfam" id="PF00496"/>
    </source>
</evidence>
<dbReference type="PANTHER" id="PTHR30290:SF38">
    <property type="entry name" value="D,D-DIPEPTIDE-BINDING PERIPLASMIC PROTEIN DDPA-RELATED"/>
    <property type="match status" value="1"/>
</dbReference>
<dbReference type="InterPro" id="IPR030678">
    <property type="entry name" value="Peptide/Ni-bd"/>
</dbReference>
<dbReference type="PANTHER" id="PTHR30290">
    <property type="entry name" value="PERIPLASMIC BINDING COMPONENT OF ABC TRANSPORTER"/>
    <property type="match status" value="1"/>
</dbReference>
<proteinExistence type="inferred from homology"/>
<dbReference type="InterPro" id="IPR000914">
    <property type="entry name" value="SBP_5_dom"/>
</dbReference>
<evidence type="ECO:0000313" key="7">
    <source>
        <dbReference type="Proteomes" id="UP000051562"/>
    </source>
</evidence>
<comment type="similarity">
    <text evidence="2">Belongs to the bacterial solute-binding protein 5 family.</text>
</comment>
<dbReference type="CDD" id="cd08502">
    <property type="entry name" value="PBP2_NikA_DppA_OppA_like_16"/>
    <property type="match status" value="1"/>
</dbReference>
<dbReference type="InterPro" id="IPR039424">
    <property type="entry name" value="SBP_5"/>
</dbReference>
<dbReference type="GO" id="GO:1904680">
    <property type="term" value="F:peptide transmembrane transporter activity"/>
    <property type="evidence" value="ECO:0007669"/>
    <property type="project" value="TreeGrafter"/>
</dbReference>
<gene>
    <name evidence="5" type="ORF">ARD30_21100</name>
    <name evidence="6" type="ORF">SAMN05660750_02649</name>
</gene>
<evidence type="ECO:0000313" key="8">
    <source>
        <dbReference type="Proteomes" id="UP000190130"/>
    </source>
</evidence>
<feature type="domain" description="Solute-binding protein family 5" evidence="4">
    <location>
        <begin position="77"/>
        <end position="447"/>
    </location>
</feature>
<dbReference type="Gene3D" id="3.10.105.10">
    <property type="entry name" value="Dipeptide-binding Protein, Domain 3"/>
    <property type="match status" value="1"/>
</dbReference>
<organism evidence="5 7">
    <name type="scientific">Bosea thiooxidans</name>
    <dbReference type="NCBI Taxonomy" id="53254"/>
    <lineage>
        <taxon>Bacteria</taxon>
        <taxon>Pseudomonadati</taxon>
        <taxon>Pseudomonadota</taxon>
        <taxon>Alphaproteobacteria</taxon>
        <taxon>Hyphomicrobiales</taxon>
        <taxon>Boseaceae</taxon>
        <taxon>Bosea</taxon>
    </lineage>
</organism>
<dbReference type="AlphaFoldDB" id="A0A0Q3KFT7"/>
<reference evidence="5 7" key="1">
    <citation type="submission" date="2015-10" db="EMBL/GenBank/DDBJ databases">
        <title>Draft genome of Bosea thiooxidans.</title>
        <authorList>
            <person name="Wang X."/>
        </authorList>
    </citation>
    <scope>NUCLEOTIDE SEQUENCE [LARGE SCALE GENOMIC DNA]</scope>
    <source>
        <strain evidence="5 7">CGMCC 9174</strain>
    </source>
</reference>
<dbReference type="PROSITE" id="PS51318">
    <property type="entry name" value="TAT"/>
    <property type="match status" value="1"/>
</dbReference>
<evidence type="ECO:0000313" key="6">
    <source>
        <dbReference type="EMBL" id="SKB85009.1"/>
    </source>
</evidence>
<comment type="subcellular location">
    <subcellularLocation>
        <location evidence="1">Periplasm</location>
    </subcellularLocation>
</comment>
<dbReference type="GO" id="GO:0015833">
    <property type="term" value="P:peptide transport"/>
    <property type="evidence" value="ECO:0007669"/>
    <property type="project" value="TreeGrafter"/>
</dbReference>
<dbReference type="STRING" id="53254.SAMN05660750_02649"/>
<name>A0A0Q3KFT7_9HYPH</name>
<keyword evidence="7" id="KW-1185">Reference proteome</keyword>
<dbReference type="EMBL" id="LMAR01000064">
    <property type="protein sequence ID" value="KQK28675.1"/>
    <property type="molecule type" value="Genomic_DNA"/>
</dbReference>
<sequence length="533" mass="59383">MTTTRRRFVQGGLATGALVAAPATIRAQTTPPVERTIRAVLHGDLRVFDPIWTTANMTSYHAGMVYDMLFGVNDKYEPQPQMVSKWSLSDDRKTYTFELRDGLRFSDGTPVTAKDCVASIRRWGARDGGGQHMMARLADTPVKDDKTFQIVMKEPYGLVVEWLAKAATNVCYIMREKEAQTDPNQQISTIIGSGPFVFNEGAVVQGQRYVYDKNPNYVPRSEPAVMTSGGKVVNVDRVVFENIADEATAIAAIRAGEIDMIEYPNVDLLDTLAGEKDIKLEVLNKQGQLGWARVNWLHPPFNNVKARQAMLHLIHPTEVMKATFGDEKYFRGCSSLFGMGTPMENDANIDWFKTAPNIEKAKQLLKESGYDGRPVVVLQATNIAYMNNAANLIAQWMRQAGFNVSLQASDWGAVVTRRAVKAAPDQGGWNVFFTSGSVNAFGNPVSLSGHAANGEKGWFGWPSNELHEQLRDKWAGAQTDAERKQIAREIQQNAWDFVPHLYYGQWFQPAALRKLTGLIGMPELIPFWNVKKG</sequence>
<reference evidence="6 8" key="2">
    <citation type="submission" date="2017-02" db="EMBL/GenBank/DDBJ databases">
        <authorList>
            <person name="Peterson S.W."/>
        </authorList>
    </citation>
    <scope>NUCLEOTIDE SEQUENCE [LARGE SCALE GENOMIC DNA]</scope>
    <source>
        <strain evidence="6 8">DSM 9653</strain>
    </source>
</reference>
<dbReference type="Gene3D" id="3.40.190.10">
    <property type="entry name" value="Periplasmic binding protein-like II"/>
    <property type="match status" value="1"/>
</dbReference>
<dbReference type="Proteomes" id="UP000051562">
    <property type="component" value="Unassembled WGS sequence"/>
</dbReference>
<keyword evidence="3" id="KW-0732">Signal</keyword>
<dbReference type="PIRSF" id="PIRSF002741">
    <property type="entry name" value="MppA"/>
    <property type="match status" value="1"/>
</dbReference>
<dbReference type="GO" id="GO:0043190">
    <property type="term" value="C:ATP-binding cassette (ABC) transporter complex"/>
    <property type="evidence" value="ECO:0007669"/>
    <property type="project" value="InterPro"/>
</dbReference>